<comment type="subunit">
    <text evidence="9 11">Homodimer. Heterotetramer of two MnmE and two MnmG subunits.</text>
</comment>
<dbReference type="SMART" id="SM01228">
    <property type="entry name" value="GIDA_assoc_3"/>
    <property type="match status" value="1"/>
</dbReference>
<evidence type="ECO:0000256" key="3">
    <source>
        <dbReference type="ARBA" id="ARBA00007653"/>
    </source>
</evidence>
<dbReference type="PANTHER" id="PTHR11806:SF0">
    <property type="entry name" value="PROTEIN MTO1 HOMOLOG, MITOCHONDRIAL"/>
    <property type="match status" value="1"/>
</dbReference>
<proteinExistence type="inferred from homology"/>
<evidence type="ECO:0000256" key="4">
    <source>
        <dbReference type="ARBA" id="ARBA00020461"/>
    </source>
</evidence>
<evidence type="ECO:0000256" key="1">
    <source>
        <dbReference type="ARBA" id="ARBA00001974"/>
    </source>
</evidence>
<dbReference type="PANTHER" id="PTHR11806">
    <property type="entry name" value="GLUCOSE INHIBITED DIVISION PROTEIN A"/>
    <property type="match status" value="1"/>
</dbReference>
<organism evidence="13 14">
    <name type="scientific">Undibacterium danionis</name>
    <dbReference type="NCBI Taxonomy" id="1812100"/>
    <lineage>
        <taxon>Bacteria</taxon>
        <taxon>Pseudomonadati</taxon>
        <taxon>Pseudomonadota</taxon>
        <taxon>Betaproteobacteria</taxon>
        <taxon>Burkholderiales</taxon>
        <taxon>Oxalobacteraceae</taxon>
        <taxon>Undibacterium</taxon>
    </lineage>
</organism>
<comment type="subcellular location">
    <subcellularLocation>
        <location evidence="11">Cytoplasm</location>
    </subcellularLocation>
</comment>
<dbReference type="InterPro" id="IPR047001">
    <property type="entry name" value="MnmG_C_subdom"/>
</dbReference>
<name>A0ABV6IFH6_9BURK</name>
<reference evidence="13 14" key="1">
    <citation type="submission" date="2024-09" db="EMBL/GenBank/DDBJ databases">
        <authorList>
            <person name="Sun Q."/>
            <person name="Mori K."/>
        </authorList>
    </citation>
    <scope>NUCLEOTIDE SEQUENCE [LARGE SCALE GENOMIC DNA]</scope>
    <source>
        <strain evidence="13 14">CCM 8677</strain>
    </source>
</reference>
<protein>
    <recommendedName>
        <fullName evidence="4 11">tRNA uridine 5-carboxymethylaminomethyl modification enzyme MnmG</fullName>
    </recommendedName>
    <alternativeName>
        <fullName evidence="10 11">Glucose-inhibited division protein A</fullName>
    </alternativeName>
</protein>
<dbReference type="Gene3D" id="1.10.150.570">
    <property type="entry name" value="GidA associated domain, C-terminal subdomain"/>
    <property type="match status" value="1"/>
</dbReference>
<dbReference type="SUPFAM" id="SSF51905">
    <property type="entry name" value="FAD/NAD(P)-binding domain"/>
    <property type="match status" value="1"/>
</dbReference>
<dbReference type="Proteomes" id="UP001589844">
    <property type="component" value="Unassembled WGS sequence"/>
</dbReference>
<evidence type="ECO:0000256" key="11">
    <source>
        <dbReference type="HAMAP-Rule" id="MF_00129"/>
    </source>
</evidence>
<dbReference type="EMBL" id="JBHLXJ010000013">
    <property type="protein sequence ID" value="MFC0350548.1"/>
    <property type="molecule type" value="Genomic_DNA"/>
</dbReference>
<evidence type="ECO:0000256" key="6">
    <source>
        <dbReference type="ARBA" id="ARBA00022694"/>
    </source>
</evidence>
<evidence type="ECO:0000313" key="14">
    <source>
        <dbReference type="Proteomes" id="UP001589844"/>
    </source>
</evidence>
<dbReference type="Pfam" id="PF01134">
    <property type="entry name" value="GIDA"/>
    <property type="match status" value="1"/>
</dbReference>
<comment type="function">
    <text evidence="2 11">NAD-binding protein involved in the addition of a carboxymethylaminomethyl (cmnm) group at the wobble position (U34) of certain tRNAs, forming tRNA-cmnm(5)s(2)U34.</text>
</comment>
<comment type="caution">
    <text evidence="11">Lacks conserved residue(s) required for the propagation of feature annotation.</text>
</comment>
<dbReference type="InterPro" id="IPR040131">
    <property type="entry name" value="MnmG_N"/>
</dbReference>
<keyword evidence="7 11" id="KW-0274">FAD</keyword>
<dbReference type="RefSeq" id="WP_390212941.1">
    <property type="nucleotide sequence ID" value="NZ_JBHLXJ010000013.1"/>
</dbReference>
<dbReference type="InterPro" id="IPR044920">
    <property type="entry name" value="MnmG_C_subdom_sf"/>
</dbReference>
<keyword evidence="11" id="KW-0963">Cytoplasm</keyword>
<evidence type="ECO:0000313" key="13">
    <source>
        <dbReference type="EMBL" id="MFC0350548.1"/>
    </source>
</evidence>
<keyword evidence="14" id="KW-1185">Reference proteome</keyword>
<dbReference type="NCBIfam" id="TIGR00136">
    <property type="entry name" value="mnmG_gidA"/>
    <property type="match status" value="1"/>
</dbReference>
<keyword evidence="8 11" id="KW-0520">NAD</keyword>
<keyword evidence="6 11" id="KW-0819">tRNA processing</keyword>
<dbReference type="Pfam" id="PF21680">
    <property type="entry name" value="GIDA_C_1st"/>
    <property type="match status" value="1"/>
</dbReference>
<evidence type="ECO:0000256" key="2">
    <source>
        <dbReference type="ARBA" id="ARBA00003717"/>
    </source>
</evidence>
<evidence type="ECO:0000256" key="8">
    <source>
        <dbReference type="ARBA" id="ARBA00023027"/>
    </source>
</evidence>
<dbReference type="InterPro" id="IPR036188">
    <property type="entry name" value="FAD/NAD-bd_sf"/>
</dbReference>
<accession>A0ABV6IFH6</accession>
<comment type="caution">
    <text evidence="13">The sequence shown here is derived from an EMBL/GenBank/DDBJ whole genome shotgun (WGS) entry which is preliminary data.</text>
</comment>
<dbReference type="Gene3D" id="3.50.50.60">
    <property type="entry name" value="FAD/NAD(P)-binding domain"/>
    <property type="match status" value="2"/>
</dbReference>
<dbReference type="InterPro" id="IPR026904">
    <property type="entry name" value="MnmG_C"/>
</dbReference>
<evidence type="ECO:0000256" key="10">
    <source>
        <dbReference type="ARBA" id="ARBA00031800"/>
    </source>
</evidence>
<dbReference type="InterPro" id="IPR049312">
    <property type="entry name" value="GIDA_C_N"/>
</dbReference>
<dbReference type="Pfam" id="PF13932">
    <property type="entry name" value="SAM_GIDA_C"/>
    <property type="match status" value="1"/>
</dbReference>
<dbReference type="PROSITE" id="PS01281">
    <property type="entry name" value="GIDA_2"/>
    <property type="match status" value="1"/>
</dbReference>
<keyword evidence="5 11" id="KW-0285">Flavoprotein</keyword>
<sequence length="652" mass="71936">MFYPNEFDVIVVGGGHAGTEAALASARMGQKTLLLTHNIETLGQMSCNPSIGGIGKGHLVKEVDAMGGAMAIATDEAGIQFRILNSSKGPAVRATRAQADRILYKQAIRSRLENQENLWIFQQAVDDLMVEGDKVVGAVTQVGLKFKARAVVLTAGTFLDGKIHVGLNSYSAGRAGDPPAISLSSRLKELALPQGRLKTGTPPRIDGRSIDFSQMEEQPGDLDPIPVFSVMGNVAMHPRQMPCWITHTNAKTHDIIRAGLDRSPMYTGVIEGVGPRYCPSIEDKIHRFSGKDSHQIFLEPEGLTTNEFYPNGISTSLPFDVQLELVRSMRGMENAYILRPGYAIEYDYFDPRGLKTSLETRAIQGLFFAGQINGTTGYEEAAAQGMLAGLNAALQTQGKDAWVPRRDEAYLGVLVDDLVTKGVQEPYRMFTSRAEFRLSLREDNADMRLTEIGRKLGCVSDKQWQMFEEKREAVSREMERLKSTWVNPRIVEDAEAERVVGKALEREYSLADLLRRPQVTYDQLMTLKGKEGQSLGGEVVTDPAVKEQIEIQIKYSGYIGRQAKEVERQAHYENLKMPTDFDYLEVNGLSIEVKQKLNAQKPETLGQCGRISGVTPAALSLLLVHLKKRGFKGFANVAPANDEALNDKVVGE</sequence>
<dbReference type="Gene3D" id="1.10.10.1800">
    <property type="entry name" value="tRNA uridine 5-carboxymethylaminomethyl modification enzyme MnmG/GidA"/>
    <property type="match status" value="1"/>
</dbReference>
<feature type="binding site" evidence="11">
    <location>
        <begin position="274"/>
        <end position="288"/>
    </location>
    <ligand>
        <name>NAD(+)</name>
        <dbReference type="ChEBI" id="CHEBI:57540"/>
    </ligand>
</feature>
<evidence type="ECO:0000259" key="12">
    <source>
        <dbReference type="SMART" id="SM01228"/>
    </source>
</evidence>
<evidence type="ECO:0000256" key="7">
    <source>
        <dbReference type="ARBA" id="ARBA00022827"/>
    </source>
</evidence>
<dbReference type="InterPro" id="IPR004416">
    <property type="entry name" value="MnmG"/>
</dbReference>
<feature type="binding site" evidence="11">
    <location>
        <begin position="13"/>
        <end position="18"/>
    </location>
    <ligand>
        <name>FAD</name>
        <dbReference type="ChEBI" id="CHEBI:57692"/>
    </ligand>
</feature>
<dbReference type="HAMAP" id="MF_00129">
    <property type="entry name" value="MnmG_GidA"/>
    <property type="match status" value="1"/>
</dbReference>
<dbReference type="InterPro" id="IPR020595">
    <property type="entry name" value="MnmG-rel_CS"/>
</dbReference>
<dbReference type="PROSITE" id="PS01280">
    <property type="entry name" value="GIDA_1"/>
    <property type="match status" value="1"/>
</dbReference>
<evidence type="ECO:0000256" key="9">
    <source>
        <dbReference type="ARBA" id="ARBA00025948"/>
    </source>
</evidence>
<gene>
    <name evidence="11 13" type="primary">mnmG</name>
    <name evidence="11" type="synonym">gidA</name>
    <name evidence="13" type="ORF">ACFFJH_12065</name>
</gene>
<comment type="cofactor">
    <cofactor evidence="1 11">
        <name>FAD</name>
        <dbReference type="ChEBI" id="CHEBI:57692"/>
    </cofactor>
</comment>
<evidence type="ECO:0000256" key="5">
    <source>
        <dbReference type="ARBA" id="ARBA00022630"/>
    </source>
</evidence>
<comment type="similarity">
    <text evidence="3 11">Belongs to the MnmG family.</text>
</comment>
<feature type="domain" description="tRNA uridine 5-carboxymethylaminomethyl modification enzyme C-terminal subdomain" evidence="12">
    <location>
        <begin position="553"/>
        <end position="624"/>
    </location>
</feature>
<dbReference type="InterPro" id="IPR002218">
    <property type="entry name" value="MnmG-rel"/>
</dbReference>